<gene>
    <name evidence="1" type="ORF">EMEDMD4_1350016</name>
</gene>
<name>A0A508WTR7_9HYPH</name>
<dbReference type="EMBL" id="CABFNB010000041">
    <property type="protein sequence ID" value="VTZ60189.1"/>
    <property type="molecule type" value="Genomic_DNA"/>
</dbReference>
<organism evidence="1">
    <name type="scientific">Sinorhizobium medicae</name>
    <dbReference type="NCBI Taxonomy" id="110321"/>
    <lineage>
        <taxon>Bacteria</taxon>
        <taxon>Pseudomonadati</taxon>
        <taxon>Pseudomonadota</taxon>
        <taxon>Alphaproteobacteria</taxon>
        <taxon>Hyphomicrobiales</taxon>
        <taxon>Rhizobiaceae</taxon>
        <taxon>Sinorhizobium/Ensifer group</taxon>
        <taxon>Sinorhizobium</taxon>
    </lineage>
</organism>
<dbReference type="RefSeq" id="WP_015241485.1">
    <property type="nucleotide sequence ID" value="NZ_CABFNB010000041.1"/>
</dbReference>
<dbReference type="GeneID" id="25011018"/>
<dbReference type="InterPro" id="IPR025332">
    <property type="entry name" value="DUF4238"/>
</dbReference>
<sequence>MNSANPPTKHHYIPAFYLKRWAGPDGKVTEFTKPHRRVVVKRIMPERTGYQERLYELKGYEPELAQQVEQKFFKAIDTWASDALDMLERHGHYAPWNSHSRSAWTRFILSLLLRCPEDIALFREWWHTDFGRTDEAAEARYRAARDSGNPETFAEFLNSRPLGLKERYQYQVFFSLIDHGSIGGEMNDMHWRVLQTPTEAPTLLTSDRPILRTSSIKGPQSHLVLPIGPRLLFIASPDADFLKQVLRADQVGLTKEVNRQVAEGAARFVYGVDDKQFRFVQNRLGKTPQPRLMERLIEMRMADAKR</sequence>
<reference evidence="1" key="1">
    <citation type="submission" date="2019-06" db="EMBL/GenBank/DDBJ databases">
        <authorList>
            <person name="Le Quere A."/>
            <person name="Colella S."/>
        </authorList>
    </citation>
    <scope>NUCLEOTIDE SEQUENCE</scope>
    <source>
        <strain evidence="1">EmedicaeMD41</strain>
    </source>
</reference>
<proteinExistence type="predicted"/>
<accession>A0A508WTR7</accession>
<dbReference type="Pfam" id="PF14022">
    <property type="entry name" value="DUF4238"/>
    <property type="match status" value="1"/>
</dbReference>
<evidence type="ECO:0008006" key="2">
    <source>
        <dbReference type="Google" id="ProtNLM"/>
    </source>
</evidence>
<evidence type="ECO:0000313" key="1">
    <source>
        <dbReference type="EMBL" id="VTZ60189.1"/>
    </source>
</evidence>
<dbReference type="Proteomes" id="UP000507954">
    <property type="component" value="Unassembled WGS sequence"/>
</dbReference>
<dbReference type="AlphaFoldDB" id="A0A508WTR7"/>
<protein>
    <recommendedName>
        <fullName evidence="2">DUF4238 domain-containing protein</fullName>
    </recommendedName>
</protein>